<proteinExistence type="predicted"/>
<gene>
    <name evidence="2" type="ORF">HYALB_00009725</name>
</gene>
<evidence type="ECO:0000256" key="1">
    <source>
        <dbReference type="SAM" id="MobiDB-lite"/>
    </source>
</evidence>
<protein>
    <submittedName>
        <fullName evidence="2">Uncharacterized protein</fullName>
    </submittedName>
</protein>
<dbReference type="EMBL" id="CAJVRM010000096">
    <property type="protein sequence ID" value="CAG8974237.1"/>
    <property type="molecule type" value="Genomic_DNA"/>
</dbReference>
<feature type="compositionally biased region" description="Basic and acidic residues" evidence="1">
    <location>
        <begin position="120"/>
        <end position="134"/>
    </location>
</feature>
<evidence type="ECO:0000313" key="2">
    <source>
        <dbReference type="EMBL" id="CAG8974237.1"/>
    </source>
</evidence>
<organism evidence="2 3">
    <name type="scientific">Hymenoscyphus albidus</name>
    <dbReference type="NCBI Taxonomy" id="595503"/>
    <lineage>
        <taxon>Eukaryota</taxon>
        <taxon>Fungi</taxon>
        <taxon>Dikarya</taxon>
        <taxon>Ascomycota</taxon>
        <taxon>Pezizomycotina</taxon>
        <taxon>Leotiomycetes</taxon>
        <taxon>Helotiales</taxon>
        <taxon>Helotiaceae</taxon>
        <taxon>Hymenoscyphus</taxon>
    </lineage>
</organism>
<sequence>MAHPFTPTRVTGRKFPDGIFSLILKLGLQTAHPKNKIAKKKNNGSRHKIHLPLVASRDPPRDPRSSRGNTSRAPISHLQADERNIQTTISNQDGRSDRTDQSRLRPLPRSGALPTPRVPRRLDPQRRQIRREEEAVCQQALDQESATTAGKVKGAGRGGV</sequence>
<dbReference type="Proteomes" id="UP000701801">
    <property type="component" value="Unassembled WGS sequence"/>
</dbReference>
<name>A0A9N9Q4A3_9HELO</name>
<dbReference type="AlphaFoldDB" id="A0A9N9Q4A3"/>
<comment type="caution">
    <text evidence="2">The sequence shown here is derived from an EMBL/GenBank/DDBJ whole genome shotgun (WGS) entry which is preliminary data.</text>
</comment>
<keyword evidence="3" id="KW-1185">Reference proteome</keyword>
<feature type="region of interest" description="Disordered" evidence="1">
    <location>
        <begin position="34"/>
        <end position="160"/>
    </location>
</feature>
<accession>A0A9N9Q4A3</accession>
<evidence type="ECO:0000313" key="3">
    <source>
        <dbReference type="Proteomes" id="UP000701801"/>
    </source>
</evidence>
<feature type="compositionally biased region" description="Basic residues" evidence="1">
    <location>
        <begin position="34"/>
        <end position="50"/>
    </location>
</feature>
<feature type="compositionally biased region" description="Basic and acidic residues" evidence="1">
    <location>
        <begin position="94"/>
        <end position="103"/>
    </location>
</feature>
<reference evidence="2" key="1">
    <citation type="submission" date="2021-07" db="EMBL/GenBank/DDBJ databases">
        <authorList>
            <person name="Durling M."/>
        </authorList>
    </citation>
    <scope>NUCLEOTIDE SEQUENCE</scope>
</reference>